<dbReference type="Pfam" id="PF08310">
    <property type="entry name" value="LGFP"/>
    <property type="match status" value="1"/>
</dbReference>
<sequence>MAASTRNAGSYHFHARSVCRAAMAVNIATATSTRPRLNSWFFGDLGFLIADEAKTADGIGRFSVFQHGSINSHPQHGAHPVSGTIFYNWFDSGAEAGPLGYPIADPIHHEDIWYNQQFVGGTLSGTVAISQKLYWPLTNAYDLPSQTTARNVSPVEPGENYETRFLPCINYELAESVLLAEFKVAGMNGRKVSLSCGRFRTHMAPNPEATGAPGHFANYPPTRADWYNFLGCAGYTFNGEVFFDADDGHWGRQRMNTRPGIKSVMLADDVNRFVTGWAGLD</sequence>
<evidence type="ECO:0000313" key="1">
    <source>
        <dbReference type="EMBL" id="MFC6147454.1"/>
    </source>
</evidence>
<gene>
    <name evidence="1" type="ORF">ACFPUZ_11640</name>
</gene>
<dbReference type="InterPro" id="IPR013207">
    <property type="entry name" value="LGFP"/>
</dbReference>
<keyword evidence="2" id="KW-1185">Reference proteome</keyword>
<proteinExistence type="predicted"/>
<accession>A0ABW1QDG2</accession>
<evidence type="ECO:0000313" key="2">
    <source>
        <dbReference type="Proteomes" id="UP001596244"/>
    </source>
</evidence>
<organism evidence="1 2">
    <name type="scientific">Corynebacterium nasicanis</name>
    <dbReference type="NCBI Taxonomy" id="1448267"/>
    <lineage>
        <taxon>Bacteria</taxon>
        <taxon>Bacillati</taxon>
        <taxon>Actinomycetota</taxon>
        <taxon>Actinomycetes</taxon>
        <taxon>Mycobacteriales</taxon>
        <taxon>Corynebacteriaceae</taxon>
        <taxon>Corynebacterium</taxon>
    </lineage>
</organism>
<reference evidence="2" key="1">
    <citation type="journal article" date="2019" name="Int. J. Syst. Evol. Microbiol.">
        <title>The Global Catalogue of Microorganisms (GCM) 10K type strain sequencing project: providing services to taxonomists for standard genome sequencing and annotation.</title>
        <authorList>
            <consortium name="The Broad Institute Genomics Platform"/>
            <consortium name="The Broad Institute Genome Sequencing Center for Infectious Disease"/>
            <person name="Wu L."/>
            <person name="Ma J."/>
        </authorList>
    </citation>
    <scope>NUCLEOTIDE SEQUENCE [LARGE SCALE GENOMIC DNA]</scope>
    <source>
        <strain evidence="2">CCUG 51943</strain>
    </source>
</reference>
<name>A0ABW1QDG2_9CORY</name>
<dbReference type="Proteomes" id="UP001596244">
    <property type="component" value="Unassembled WGS sequence"/>
</dbReference>
<dbReference type="EMBL" id="JBHSQE010000009">
    <property type="protein sequence ID" value="MFC6147454.1"/>
    <property type="molecule type" value="Genomic_DNA"/>
</dbReference>
<dbReference type="RefSeq" id="WP_377002062.1">
    <property type="nucleotide sequence ID" value="NZ_JBHSQE010000009.1"/>
</dbReference>
<protein>
    <submittedName>
        <fullName evidence="1">LGFP repeat-containing protein</fullName>
    </submittedName>
</protein>
<comment type="caution">
    <text evidence="1">The sequence shown here is derived from an EMBL/GenBank/DDBJ whole genome shotgun (WGS) entry which is preliminary data.</text>
</comment>